<dbReference type="Proteomes" id="UP001149140">
    <property type="component" value="Unassembled WGS sequence"/>
</dbReference>
<reference evidence="4" key="1">
    <citation type="submission" date="2022-10" db="EMBL/GenBank/DDBJ databases">
        <title>The WGS of Solirubrobacter ginsenosidimutans DSM 21036.</title>
        <authorList>
            <person name="Jiang Z."/>
        </authorList>
    </citation>
    <scope>NUCLEOTIDE SEQUENCE</scope>
    <source>
        <strain evidence="4">DSM 21036</strain>
    </source>
</reference>
<evidence type="ECO:0000313" key="5">
    <source>
        <dbReference type="Proteomes" id="UP001149140"/>
    </source>
</evidence>
<gene>
    <name evidence="4" type="ORF">OM076_11925</name>
</gene>
<proteinExistence type="predicted"/>
<evidence type="ECO:0000259" key="2">
    <source>
        <dbReference type="Pfam" id="PF02625"/>
    </source>
</evidence>
<feature type="region of interest" description="Disordered" evidence="1">
    <location>
        <begin position="355"/>
        <end position="388"/>
    </location>
</feature>
<dbReference type="InterPro" id="IPR027051">
    <property type="entry name" value="XdhC_Rossmann_dom"/>
</dbReference>
<evidence type="ECO:0000259" key="3">
    <source>
        <dbReference type="Pfam" id="PF13478"/>
    </source>
</evidence>
<dbReference type="InterPro" id="IPR003777">
    <property type="entry name" value="XdhC_CoxI"/>
</dbReference>
<dbReference type="Gene3D" id="3.40.50.720">
    <property type="entry name" value="NAD(P)-binding Rossmann-like Domain"/>
    <property type="match status" value="1"/>
</dbReference>
<dbReference type="AlphaFoldDB" id="A0A9X3MS96"/>
<protein>
    <submittedName>
        <fullName evidence="4">XdhC family protein</fullName>
    </submittedName>
</protein>
<dbReference type="Pfam" id="PF13478">
    <property type="entry name" value="XdhC_C"/>
    <property type="match status" value="1"/>
</dbReference>
<dbReference type="EMBL" id="JAPDOD010000008">
    <property type="protein sequence ID" value="MDA0160976.1"/>
    <property type="molecule type" value="Genomic_DNA"/>
</dbReference>
<dbReference type="PANTHER" id="PTHR30388:SF4">
    <property type="entry name" value="MOLYBDENUM COFACTOR INSERTION CHAPERONE PAOD"/>
    <property type="match status" value="1"/>
</dbReference>
<evidence type="ECO:0000313" key="4">
    <source>
        <dbReference type="EMBL" id="MDA0160976.1"/>
    </source>
</evidence>
<dbReference type="Pfam" id="PF02625">
    <property type="entry name" value="XdhC_CoxI"/>
    <property type="match status" value="2"/>
</dbReference>
<sequence length="388" mass="40269">MTRPVQHTAAAVAGWLRDGRRVVAGLLVQVDGSSPLDVGASMYIDDQGGIEGSITGGCVEGAVAAAAMDMLDAGGPPQLVTYGISDELAGTVGLMCGGIVHIFIHELKDEHRDAVLRDLEATIAHTPAALVTLVDGERAGAKLFVDAAGVTGSLGGGELLDKNAAREARGLLAEGRSSMRDFGTDGSSLGSGLRVYSSIQAEPPRMVVFGAIDFSAALAPLAKGLGYQVTIADPRSAFLASSRFSAAAEIEIGWPDKVLEGVELGPRDAVLIFTHDPKLDVPAVQAALSTGAGYIGALGSRNTTSDRNRRLRDVGVTDEEIERVFAPCGLDIGASTVEETAVSVLAEIIAHRAGRHGQPLREAEGPIRHADTTEDQEKAEAAWPIPSP</sequence>
<feature type="domain" description="XdhC- CoxI" evidence="2">
    <location>
        <begin position="15"/>
        <end position="83"/>
    </location>
</feature>
<organism evidence="4 5">
    <name type="scientific">Solirubrobacter ginsenosidimutans</name>
    <dbReference type="NCBI Taxonomy" id="490573"/>
    <lineage>
        <taxon>Bacteria</taxon>
        <taxon>Bacillati</taxon>
        <taxon>Actinomycetota</taxon>
        <taxon>Thermoleophilia</taxon>
        <taxon>Solirubrobacterales</taxon>
        <taxon>Solirubrobacteraceae</taxon>
        <taxon>Solirubrobacter</taxon>
    </lineage>
</organism>
<feature type="domain" description="XdhC- CoxI" evidence="2">
    <location>
        <begin position="124"/>
        <end position="183"/>
    </location>
</feature>
<dbReference type="PANTHER" id="PTHR30388">
    <property type="entry name" value="ALDEHYDE OXIDOREDUCTASE MOLYBDENUM COFACTOR ASSEMBLY PROTEIN"/>
    <property type="match status" value="1"/>
</dbReference>
<accession>A0A9X3MS96</accession>
<keyword evidence="5" id="KW-1185">Reference proteome</keyword>
<comment type="caution">
    <text evidence="4">The sequence shown here is derived from an EMBL/GenBank/DDBJ whole genome shotgun (WGS) entry which is preliminary data.</text>
</comment>
<dbReference type="InterPro" id="IPR052698">
    <property type="entry name" value="MoCofactor_Util/Proc"/>
</dbReference>
<dbReference type="RefSeq" id="WP_270040109.1">
    <property type="nucleotide sequence ID" value="NZ_JAPDOD010000008.1"/>
</dbReference>
<evidence type="ECO:0000256" key="1">
    <source>
        <dbReference type="SAM" id="MobiDB-lite"/>
    </source>
</evidence>
<feature type="domain" description="XdhC Rossmann" evidence="3">
    <location>
        <begin position="206"/>
        <end position="348"/>
    </location>
</feature>
<feature type="compositionally biased region" description="Basic and acidic residues" evidence="1">
    <location>
        <begin position="359"/>
        <end position="380"/>
    </location>
</feature>
<name>A0A9X3MS96_9ACTN</name>